<dbReference type="EMBL" id="JBEZAE010000007">
    <property type="protein sequence ID" value="MEU7071206.1"/>
    <property type="molecule type" value="Genomic_DNA"/>
</dbReference>
<evidence type="ECO:0000256" key="2">
    <source>
        <dbReference type="ARBA" id="ARBA00022670"/>
    </source>
</evidence>
<keyword evidence="4 6" id="KW-0378">Hydrolase</keyword>
<evidence type="ECO:0000256" key="7">
    <source>
        <dbReference type="SAM" id="MobiDB-lite"/>
    </source>
</evidence>
<keyword evidence="5 6" id="KW-0720">Serine protease</keyword>
<accession>A0ABV3C8V1</accession>
<dbReference type="Pfam" id="PF13365">
    <property type="entry name" value="Trypsin_2"/>
    <property type="match status" value="1"/>
</dbReference>
<evidence type="ECO:0000313" key="10">
    <source>
        <dbReference type="EMBL" id="MEU7071206.1"/>
    </source>
</evidence>
<dbReference type="SUPFAM" id="SSF52540">
    <property type="entry name" value="P-loop containing nucleoside triphosphate hydrolases"/>
    <property type="match status" value="1"/>
</dbReference>
<feature type="region of interest" description="Disordered" evidence="7">
    <location>
        <begin position="1354"/>
        <end position="1446"/>
    </location>
</feature>
<evidence type="ECO:0000256" key="3">
    <source>
        <dbReference type="ARBA" id="ARBA00022729"/>
    </source>
</evidence>
<feature type="domain" description="Effector-associated" evidence="9">
    <location>
        <begin position="1479"/>
        <end position="1611"/>
    </location>
</feature>
<evidence type="ECO:0000256" key="4">
    <source>
        <dbReference type="ARBA" id="ARBA00022801"/>
    </source>
</evidence>
<dbReference type="InterPro" id="IPR041664">
    <property type="entry name" value="AAA_16"/>
</dbReference>
<comment type="caution">
    <text evidence="10">The sequence shown here is derived from an EMBL/GenBank/DDBJ whole genome shotgun (WGS) entry which is preliminary data.</text>
</comment>
<feature type="compositionally biased region" description="Pro residues" evidence="7">
    <location>
        <begin position="1416"/>
        <end position="1437"/>
    </location>
</feature>
<evidence type="ECO:0000256" key="5">
    <source>
        <dbReference type="ARBA" id="ARBA00022825"/>
    </source>
</evidence>
<dbReference type="Gene3D" id="2.40.10.10">
    <property type="entry name" value="Trypsin-like serine proteases"/>
    <property type="match status" value="2"/>
</dbReference>
<dbReference type="PANTHER" id="PTHR36234">
    <property type="entry name" value="LYSYL ENDOPEPTIDASE"/>
    <property type="match status" value="1"/>
</dbReference>
<dbReference type="InterPro" id="IPR009003">
    <property type="entry name" value="Peptidase_S1_PA"/>
</dbReference>
<dbReference type="Pfam" id="PF19957">
    <property type="entry name" value="EAD5"/>
    <property type="match status" value="1"/>
</dbReference>
<name>A0ABV3C8V1_9ACTN</name>
<dbReference type="InterPro" id="IPR008256">
    <property type="entry name" value="Peptidase_S1B"/>
</dbReference>
<evidence type="ECO:0000256" key="1">
    <source>
        <dbReference type="ARBA" id="ARBA00008764"/>
    </source>
</evidence>
<protein>
    <recommendedName>
        <fullName evidence="6">Serine protease</fullName>
        <ecNumber evidence="6">3.4.21.-</ecNumber>
    </recommendedName>
</protein>
<dbReference type="InterPro" id="IPR043504">
    <property type="entry name" value="Peptidase_S1_PA_chymotrypsin"/>
</dbReference>
<keyword evidence="11" id="KW-1185">Reference proteome</keyword>
<feature type="compositionally biased region" description="Basic and acidic residues" evidence="7">
    <location>
        <begin position="1397"/>
        <end position="1410"/>
    </location>
</feature>
<organism evidence="10 11">
    <name type="scientific">Streptomyces narbonensis</name>
    <dbReference type="NCBI Taxonomy" id="67333"/>
    <lineage>
        <taxon>Bacteria</taxon>
        <taxon>Bacillati</taxon>
        <taxon>Actinomycetota</taxon>
        <taxon>Actinomycetes</taxon>
        <taxon>Kitasatosporales</taxon>
        <taxon>Streptomycetaceae</taxon>
        <taxon>Streptomyces</taxon>
    </lineage>
</organism>
<dbReference type="Proteomes" id="UP001551329">
    <property type="component" value="Unassembled WGS sequence"/>
</dbReference>
<keyword evidence="3" id="KW-0732">Signal</keyword>
<dbReference type="InterPro" id="IPR045432">
    <property type="entry name" value="EAD5"/>
</dbReference>
<dbReference type="RefSeq" id="WP_358475070.1">
    <property type="nucleotide sequence ID" value="NZ_JBEZAE010000007.1"/>
</dbReference>
<evidence type="ECO:0000259" key="9">
    <source>
        <dbReference type="Pfam" id="PF19957"/>
    </source>
</evidence>
<keyword evidence="2 6" id="KW-0645">Protease</keyword>
<dbReference type="Pfam" id="PF13191">
    <property type="entry name" value="AAA_16"/>
    <property type="match status" value="1"/>
</dbReference>
<dbReference type="PANTHER" id="PTHR36234:SF5">
    <property type="entry name" value="LYSYL ENDOPEPTIDASE"/>
    <property type="match status" value="1"/>
</dbReference>
<evidence type="ECO:0000256" key="6">
    <source>
        <dbReference type="RuleBase" id="RU004296"/>
    </source>
</evidence>
<sequence>MPLTETEWGLVASWVRAHLLDTPEPRESLLRAGLPADFVQDLPLTPDPDRNALLVVSAARRDIAHQRRLLAVLSGLDALAAIDHPHAFEQGAEARNLLTRLREDERLDRSPRDPFDSLLLKHGTEAFLDRSELREKLRGFLADPEQTVLVVDGPPDSGRSYTYEFIRHLGQHHGFRPVRVKLSRTSTAARLMERLAAFVAGPAADEVSLNPTRLNDPLPSFEDAAHRIVGRATAAEESFWIVLDDCDRLDPNSDVWDCVGVLARAVYEHTPVRKETVPRLVLLGYSTTMRQLPYEVRKNECRDTTRLLDADDLRAFFREFFGEFTAVHRDAEDDEAVRDLTETAVSEVLRAVDRPDSEDSYMRRLCTAVEDVVRLHRAFAPLPPSTGDAGHQLRDALRTSLSAPAPALPDLRRSYREAACLLQEFDPALLRLPDEERSTGRAVLELVDDCTALPSPEATLWTLQPEIRETALSGLAGPGAALRALRTNIGLRPEGPGPERTALALLTGTGPLDGTGTGLTPLHTTGTGLAPLTARPDVDELCDTLQAVLWLGRIPGVTGLPPVEEVQHRLEEARLLQPMHRLLQGTFHGRAAELDSLHAYLALPEEPAEPPVLIHGVGGIGKSMLLARFLVDALADAPTRFPFAYLDFERPTLSIHEPATVIAETARQLGIQYPGHRAAFDTLADECERTAAAQRGERNELDELFQLSTTRATIGRDYSADFHSRASAREQELARRIAALVADAVRTPSDGAAQAPPFLIVMDSFEEAQYRGSPVISRMWAIWTALRAAYSRLRWVVAGRAPVDHPARVLTPRTMELTELDQQASVELVMSSGVEDEAVAESLVDRIGGHPLSLKLAARTAVAMGADSASLGELLHGLPHRRRYFDRQVDQMLIQGTLYDRILKHIAEDDVRALVQAGLALRFITPDLVRHVLAGPAGLRVDTPAEARRLYGLLTSRVDLMESAGPEAIRHRTDLRAIMLRLSDRARTDLMRAVDRSAVAYYAAREGPRDRAEEIYHRLRLGENPRTVEARWERGVSSHLGGSTHREMPDRSAAFLLGLIGGHVPDQIMTEAEQEDWERISAREVDDLLTQGYVEAAAQRLSERRPWTPCSRLHALLAETLARSGRSAEAREGADRAVAGAAEAGCSETQLELLQLSARLAQDAGDFADADRDLQEAEEIAAGLGLQYESLGVLVARSRLAALADGDAAPAEARLARTLRGMPDAELARQPSLARTAAATAYRADPQLLEHTLRLVGLPADEDAVVGELAHWIDTTMTDEPRLREPLARILDTAAGEPPDVAPVTAGPTRMGRERIERALREARRRGTLDSVARQALTLRDGSGDLLLGVASAMDAGPQAPGPTAQPPGWYDPTPYPPDPAAADPRDPAVTAPGPHDPADATPDPHDRRAPTGARPAPPPPPPPLPPGHLRPAPHPLPDSATGSWATPRMAGRALRGSVGLWTQPPPDAAGAALRKEPFLPQEELIRVRNAAMEAGLADRALRPALLKGIPAHFTATLQPLNDPLEQAHADLNAMNQVERLIDGLVPLEIWLHNAIEQTREQGPRAVLQGALDTVAREITGEAALPPEMMPGEFKEEIVLQDDTVPYEFLQGGIRAGASVALMRIPPYESGSPLLPSYPHGGTGWMVAPGLLITNHHVVMARSWESGIRPFVSDDDLRLQALMSRSRFDFVENATASPEVTAGELAAWDEALDYAIVRLAAEQAPRPTLKVATRPLLVRERQRVPVNIIQHPGGLPKRVALRNNLVYRADERDILYFTDTRGGSSGSPVCLDDWTVVGLHRGTQKVDEVEFQGGKTRFVNVGTQMSSIMTHLRESRPELYDEIVAGQSGRPAPGGRTGSGGE</sequence>
<dbReference type="InterPro" id="IPR027417">
    <property type="entry name" value="P-loop_NTPase"/>
</dbReference>
<dbReference type="PRINTS" id="PR00839">
    <property type="entry name" value="V8PROTEASE"/>
</dbReference>
<dbReference type="EC" id="3.4.21.-" evidence="6"/>
<reference evidence="10 11" key="1">
    <citation type="submission" date="2024-06" db="EMBL/GenBank/DDBJ databases">
        <title>The Natural Products Discovery Center: Release of the First 8490 Sequenced Strains for Exploring Actinobacteria Biosynthetic Diversity.</title>
        <authorList>
            <person name="Kalkreuter E."/>
            <person name="Kautsar S.A."/>
            <person name="Yang D."/>
            <person name="Bader C.D."/>
            <person name="Teijaro C.N."/>
            <person name="Fluegel L."/>
            <person name="Davis C.M."/>
            <person name="Simpson J.R."/>
            <person name="Lauterbach L."/>
            <person name="Steele A.D."/>
            <person name="Gui C."/>
            <person name="Meng S."/>
            <person name="Li G."/>
            <person name="Viehrig K."/>
            <person name="Ye F."/>
            <person name="Su P."/>
            <person name="Kiefer A.F."/>
            <person name="Nichols A."/>
            <person name="Cepeda A.J."/>
            <person name="Yan W."/>
            <person name="Fan B."/>
            <person name="Jiang Y."/>
            <person name="Adhikari A."/>
            <person name="Zheng C.-J."/>
            <person name="Schuster L."/>
            <person name="Cowan T.M."/>
            <person name="Smanski M.J."/>
            <person name="Chevrette M.G."/>
            <person name="De Carvalho L.P.S."/>
            <person name="Shen B."/>
        </authorList>
    </citation>
    <scope>NUCLEOTIDE SEQUENCE [LARGE SCALE GENOMIC DNA]</scope>
    <source>
        <strain evidence="10 11">NPDC045974</strain>
    </source>
</reference>
<evidence type="ECO:0000259" key="8">
    <source>
        <dbReference type="Pfam" id="PF13191"/>
    </source>
</evidence>
<comment type="similarity">
    <text evidence="1 6">Belongs to the peptidase S1B family.</text>
</comment>
<gene>
    <name evidence="10" type="ORF">AB0A88_13810</name>
</gene>
<dbReference type="Gene3D" id="3.40.50.300">
    <property type="entry name" value="P-loop containing nucleotide triphosphate hydrolases"/>
    <property type="match status" value="1"/>
</dbReference>
<proteinExistence type="inferred from homology"/>
<feature type="domain" description="Orc1-like AAA ATPase" evidence="8">
    <location>
        <begin position="587"/>
        <end position="773"/>
    </location>
</feature>
<dbReference type="SUPFAM" id="SSF50494">
    <property type="entry name" value="Trypsin-like serine proteases"/>
    <property type="match status" value="1"/>
</dbReference>
<evidence type="ECO:0000313" key="11">
    <source>
        <dbReference type="Proteomes" id="UP001551329"/>
    </source>
</evidence>